<dbReference type="KEGG" id="cmet:K6K41_16630"/>
<dbReference type="Gene3D" id="1.20.1250.20">
    <property type="entry name" value="MFS general substrate transporter like domains"/>
    <property type="match status" value="2"/>
</dbReference>
<dbReference type="GO" id="GO:0005886">
    <property type="term" value="C:plasma membrane"/>
    <property type="evidence" value="ECO:0007669"/>
    <property type="project" value="TreeGrafter"/>
</dbReference>
<dbReference type="FunFam" id="1.20.1250.20:FF:000018">
    <property type="entry name" value="MFS transporter permease"/>
    <property type="match status" value="1"/>
</dbReference>
<evidence type="ECO:0000256" key="2">
    <source>
        <dbReference type="ARBA" id="ARBA00022448"/>
    </source>
</evidence>
<dbReference type="RefSeq" id="WP_261401578.1">
    <property type="nucleotide sequence ID" value="NZ_CP081869.1"/>
</dbReference>
<evidence type="ECO:0000256" key="6">
    <source>
        <dbReference type="SAM" id="Phobius"/>
    </source>
</evidence>
<dbReference type="InterPro" id="IPR011701">
    <property type="entry name" value="MFS"/>
</dbReference>
<feature type="domain" description="Major facilitator superfamily (MFS) profile" evidence="7">
    <location>
        <begin position="32"/>
        <end position="434"/>
    </location>
</feature>
<feature type="transmembrane region" description="Helical" evidence="6">
    <location>
        <begin position="65"/>
        <end position="82"/>
    </location>
</feature>
<feature type="transmembrane region" description="Helical" evidence="6">
    <location>
        <begin position="158"/>
        <end position="178"/>
    </location>
</feature>
<dbReference type="InterPro" id="IPR036259">
    <property type="entry name" value="MFS_trans_sf"/>
</dbReference>
<comment type="subcellular location">
    <subcellularLocation>
        <location evidence="1">Membrane</location>
        <topology evidence="1">Multi-pass membrane protein</topology>
    </subcellularLocation>
</comment>
<feature type="transmembrane region" description="Helical" evidence="6">
    <location>
        <begin position="407"/>
        <end position="429"/>
    </location>
</feature>
<dbReference type="Pfam" id="PF07690">
    <property type="entry name" value="MFS_1"/>
    <property type="match status" value="1"/>
</dbReference>
<evidence type="ECO:0000313" key="8">
    <source>
        <dbReference type="EMBL" id="QZN98636.1"/>
    </source>
</evidence>
<feature type="transmembrane region" description="Helical" evidence="6">
    <location>
        <begin position="256"/>
        <end position="276"/>
    </location>
</feature>
<feature type="transmembrane region" description="Helical" evidence="6">
    <location>
        <begin position="321"/>
        <end position="337"/>
    </location>
</feature>
<dbReference type="GO" id="GO:0022857">
    <property type="term" value="F:transmembrane transporter activity"/>
    <property type="evidence" value="ECO:0007669"/>
    <property type="project" value="InterPro"/>
</dbReference>
<evidence type="ECO:0000256" key="4">
    <source>
        <dbReference type="ARBA" id="ARBA00022989"/>
    </source>
</evidence>
<feature type="transmembrane region" description="Helical" evidence="6">
    <location>
        <begin position="122"/>
        <end position="146"/>
    </location>
</feature>
<feature type="transmembrane region" description="Helical" evidence="6">
    <location>
        <begin position="190"/>
        <end position="209"/>
    </location>
</feature>
<feature type="transmembrane region" description="Helical" evidence="6">
    <location>
        <begin position="28"/>
        <end position="45"/>
    </location>
</feature>
<dbReference type="Proteomes" id="UP000825701">
    <property type="component" value="Chromosome"/>
</dbReference>
<feature type="transmembrane region" description="Helical" evidence="6">
    <location>
        <begin position="94"/>
        <end position="116"/>
    </location>
</feature>
<feature type="transmembrane region" description="Helical" evidence="6">
    <location>
        <begin position="296"/>
        <end position="314"/>
    </location>
</feature>
<sequence>MASIDGAAASTVAAGAVPRDQKATTALIIRKLMPLLVIAYVIAFIDRTNVALAKTHLEVDIGLTAAAYGFGAGLFFLTYALFEVPSNLIMHRVGARFWITRIMVSWGIVSAGMALVQGPTSFYVMRVLLGITEAGFFPGVMLYLTYWFGAEDRARATGLFLLGVCFANVIGGPLGGALLAMDGIWGFHGWQWLFVIEAIPALVLAVVIWKKLPDRPSDAKWLTPEEARAVEARAAEASAPETGESIWKALLGVQSLLAIGVYFCHQISVYTMTFFLPGIIGRWGTMGPITVGFLNSLPWIAATLGAIFVLRVSLDAKRSKALLIAGVLVMAVGMAIASNGGPAYSLVGFSIAASMFFVVQALIFTYPSSRLSGARLAAGIAFTNTCGLMGGFIGPTVMGVIEQSTGAATWGIVAMSGLLFLAALIALGLRRGDEARAA</sequence>
<reference evidence="8" key="1">
    <citation type="submission" date="2021-08" db="EMBL/GenBank/DDBJ databases">
        <authorList>
            <person name="Zhang H."/>
            <person name="Xu M."/>
            <person name="Yu Z."/>
            <person name="Yang L."/>
            <person name="Cai Y."/>
        </authorList>
    </citation>
    <scope>NUCLEOTIDE SEQUENCE</scope>
    <source>
        <strain evidence="8">CHL1</strain>
    </source>
</reference>
<keyword evidence="5 6" id="KW-0472">Membrane</keyword>
<keyword evidence="4 6" id="KW-1133">Transmembrane helix</keyword>
<keyword evidence="2" id="KW-0813">Transport</keyword>
<organism evidence="8 9">
    <name type="scientific">Chenggangzhangella methanolivorans</name>
    <dbReference type="NCBI Taxonomy" id="1437009"/>
    <lineage>
        <taxon>Bacteria</taxon>
        <taxon>Pseudomonadati</taxon>
        <taxon>Pseudomonadota</taxon>
        <taxon>Alphaproteobacteria</taxon>
        <taxon>Hyphomicrobiales</taxon>
        <taxon>Methylopilaceae</taxon>
        <taxon>Chenggangzhangella</taxon>
    </lineage>
</organism>
<dbReference type="EMBL" id="CP081869">
    <property type="protein sequence ID" value="QZN98636.1"/>
    <property type="molecule type" value="Genomic_DNA"/>
</dbReference>
<feature type="transmembrane region" description="Helical" evidence="6">
    <location>
        <begin position="376"/>
        <end position="401"/>
    </location>
</feature>
<evidence type="ECO:0000256" key="1">
    <source>
        <dbReference type="ARBA" id="ARBA00004141"/>
    </source>
</evidence>
<evidence type="ECO:0000313" key="9">
    <source>
        <dbReference type="Proteomes" id="UP000825701"/>
    </source>
</evidence>
<name>A0A9E6UJZ7_9HYPH</name>
<keyword evidence="9" id="KW-1185">Reference proteome</keyword>
<dbReference type="CDD" id="cd17319">
    <property type="entry name" value="MFS_ExuT_GudP_like"/>
    <property type="match status" value="1"/>
</dbReference>
<accession>A0A9E6UJZ7</accession>
<dbReference type="PROSITE" id="PS50850">
    <property type="entry name" value="MFS"/>
    <property type="match status" value="1"/>
</dbReference>
<dbReference type="PANTHER" id="PTHR43791:SF36">
    <property type="entry name" value="TRANSPORTER, PUTATIVE (AFU_ORTHOLOGUE AFUA_6G08340)-RELATED"/>
    <property type="match status" value="1"/>
</dbReference>
<feature type="transmembrane region" description="Helical" evidence="6">
    <location>
        <begin position="343"/>
        <end position="364"/>
    </location>
</feature>
<evidence type="ECO:0000256" key="5">
    <source>
        <dbReference type="ARBA" id="ARBA00023136"/>
    </source>
</evidence>
<dbReference type="SUPFAM" id="SSF103473">
    <property type="entry name" value="MFS general substrate transporter"/>
    <property type="match status" value="1"/>
</dbReference>
<dbReference type="InterPro" id="IPR020846">
    <property type="entry name" value="MFS_dom"/>
</dbReference>
<keyword evidence="3 6" id="KW-0812">Transmembrane</keyword>
<protein>
    <submittedName>
        <fullName evidence="8">MFS transporter</fullName>
    </submittedName>
</protein>
<proteinExistence type="predicted"/>
<evidence type="ECO:0000256" key="3">
    <source>
        <dbReference type="ARBA" id="ARBA00022692"/>
    </source>
</evidence>
<dbReference type="PANTHER" id="PTHR43791">
    <property type="entry name" value="PERMEASE-RELATED"/>
    <property type="match status" value="1"/>
</dbReference>
<dbReference type="AlphaFoldDB" id="A0A9E6UJZ7"/>
<evidence type="ECO:0000259" key="7">
    <source>
        <dbReference type="PROSITE" id="PS50850"/>
    </source>
</evidence>
<gene>
    <name evidence="8" type="ORF">K6K41_16630</name>
</gene>